<feature type="compositionally biased region" description="Basic and acidic residues" evidence="1">
    <location>
        <begin position="36"/>
        <end position="49"/>
    </location>
</feature>
<comment type="caution">
    <text evidence="2">The sequence shown here is derived from an EMBL/GenBank/DDBJ whole genome shotgun (WGS) entry which is preliminary data.</text>
</comment>
<proteinExistence type="predicted"/>
<feature type="region of interest" description="Disordered" evidence="1">
    <location>
        <begin position="120"/>
        <end position="140"/>
    </location>
</feature>
<feature type="compositionally biased region" description="Polar residues" evidence="1">
    <location>
        <begin position="120"/>
        <end position="131"/>
    </location>
</feature>
<keyword evidence="3" id="KW-1185">Reference proteome</keyword>
<evidence type="ECO:0000313" key="2">
    <source>
        <dbReference type="EMBL" id="KAK9133644.1"/>
    </source>
</evidence>
<sequence>MGLPPLSRHEYEEVLRDTTDVIGEMSSEKMVYIQSKPEESVDCKEKMSSDDDDCEDSGEDDSKEGSKEEGDEFMGEDKAVRDPYDNATMICILKNKKVHEEIVITPIVLAATFSHFSYGQSKQEHQSNSGEGHTHKGLNQPGIMDKLTSLEDNVEEIKVVVQQTCSNLRAEHKADCSIVNEEVAKLVKQSMERWQENLIGNLALNYRQIETQLSRSRATHFRSWLEHQARGCTSEDAFRDASRAGNPHRGRGFPVTGMGMENLNGDGGRDGDKISYSRRYRYGDGEKYIRGDLRGNLHW</sequence>
<feature type="compositionally biased region" description="Acidic residues" evidence="1">
    <location>
        <begin position="50"/>
        <end position="62"/>
    </location>
</feature>
<evidence type="ECO:0000256" key="1">
    <source>
        <dbReference type="SAM" id="MobiDB-lite"/>
    </source>
</evidence>
<evidence type="ECO:0000313" key="3">
    <source>
        <dbReference type="Proteomes" id="UP001419268"/>
    </source>
</evidence>
<dbReference type="Proteomes" id="UP001419268">
    <property type="component" value="Unassembled WGS sequence"/>
</dbReference>
<reference evidence="2 3" key="1">
    <citation type="submission" date="2024-01" db="EMBL/GenBank/DDBJ databases">
        <title>Genome assemblies of Stephania.</title>
        <authorList>
            <person name="Yang L."/>
        </authorList>
    </citation>
    <scope>NUCLEOTIDE SEQUENCE [LARGE SCALE GENOMIC DNA]</scope>
    <source>
        <strain evidence="2">JXDWG</strain>
        <tissue evidence="2">Leaf</tissue>
    </source>
</reference>
<name>A0AAP0P883_9MAGN</name>
<accession>A0AAP0P883</accession>
<gene>
    <name evidence="2" type="ORF">Scep_013172</name>
</gene>
<dbReference type="AlphaFoldDB" id="A0AAP0P883"/>
<protein>
    <submittedName>
        <fullName evidence="2">Uncharacterized protein</fullName>
    </submittedName>
</protein>
<dbReference type="EMBL" id="JBBNAG010000005">
    <property type="protein sequence ID" value="KAK9133644.1"/>
    <property type="molecule type" value="Genomic_DNA"/>
</dbReference>
<feature type="region of interest" description="Disordered" evidence="1">
    <location>
        <begin position="236"/>
        <end position="270"/>
    </location>
</feature>
<feature type="region of interest" description="Disordered" evidence="1">
    <location>
        <begin position="30"/>
        <end position="80"/>
    </location>
</feature>
<organism evidence="2 3">
    <name type="scientific">Stephania cephalantha</name>
    <dbReference type="NCBI Taxonomy" id="152367"/>
    <lineage>
        <taxon>Eukaryota</taxon>
        <taxon>Viridiplantae</taxon>
        <taxon>Streptophyta</taxon>
        <taxon>Embryophyta</taxon>
        <taxon>Tracheophyta</taxon>
        <taxon>Spermatophyta</taxon>
        <taxon>Magnoliopsida</taxon>
        <taxon>Ranunculales</taxon>
        <taxon>Menispermaceae</taxon>
        <taxon>Menispermoideae</taxon>
        <taxon>Cissampelideae</taxon>
        <taxon>Stephania</taxon>
    </lineage>
</organism>